<proteinExistence type="predicted"/>
<evidence type="ECO:0000259" key="6">
    <source>
        <dbReference type="Pfam" id="PF00512"/>
    </source>
</evidence>
<keyword evidence="5" id="KW-0175">Coiled coil</keyword>
<feature type="coiled-coil region" evidence="5">
    <location>
        <begin position="28"/>
        <end position="55"/>
    </location>
</feature>
<evidence type="ECO:0000313" key="7">
    <source>
        <dbReference type="EMBL" id="KAH0915831.1"/>
    </source>
</evidence>
<evidence type="ECO:0000256" key="5">
    <source>
        <dbReference type="SAM" id="Coils"/>
    </source>
</evidence>
<evidence type="ECO:0000313" key="8">
    <source>
        <dbReference type="Proteomes" id="UP000824890"/>
    </source>
</evidence>
<keyword evidence="8" id="KW-1185">Reference proteome</keyword>
<evidence type="ECO:0000256" key="1">
    <source>
        <dbReference type="ARBA" id="ARBA00000085"/>
    </source>
</evidence>
<dbReference type="Proteomes" id="UP000824890">
    <property type="component" value="Unassembled WGS sequence"/>
</dbReference>
<protein>
    <recommendedName>
        <fullName evidence="2">histidine kinase</fullName>
        <ecNumber evidence="2">2.7.13.3</ecNumber>
    </recommendedName>
</protein>
<dbReference type="InterPro" id="IPR036097">
    <property type="entry name" value="HisK_dim/P_sf"/>
</dbReference>
<evidence type="ECO:0000256" key="2">
    <source>
        <dbReference type="ARBA" id="ARBA00012438"/>
    </source>
</evidence>
<dbReference type="Pfam" id="PF00512">
    <property type="entry name" value="HisKA"/>
    <property type="match status" value="1"/>
</dbReference>
<accession>A0ABQ8CHN7</accession>
<dbReference type="SUPFAM" id="SSF47384">
    <property type="entry name" value="Homodimeric domain of signal transducing histidine kinase"/>
    <property type="match status" value="1"/>
</dbReference>
<reference evidence="7 8" key="1">
    <citation type="submission" date="2021-05" db="EMBL/GenBank/DDBJ databases">
        <title>Genome Assembly of Synthetic Allotetraploid Brassica napus Reveals Homoeologous Exchanges between Subgenomes.</title>
        <authorList>
            <person name="Davis J.T."/>
        </authorList>
    </citation>
    <scope>NUCLEOTIDE SEQUENCE [LARGE SCALE GENOMIC DNA]</scope>
    <source>
        <strain evidence="8">cv. Da-Ae</strain>
        <tissue evidence="7">Seedling</tissue>
    </source>
</reference>
<gene>
    <name evidence="7" type="ORF">HID58_030277</name>
</gene>
<dbReference type="PANTHER" id="PTHR43047:SF68">
    <property type="entry name" value="HISTIDINE KINASE 5"/>
    <property type="match status" value="1"/>
</dbReference>
<dbReference type="CDD" id="cd00082">
    <property type="entry name" value="HisKA"/>
    <property type="match status" value="1"/>
</dbReference>
<sequence>MMTTMLNPMIADLDRLYELMDSTHQGSSQLIRDLREELKTEIDKKESEKEVDTVEYWKRKALRLEKSLEESRESRLRLVESLKTMETLKTGECFLSFILENSPFIMGHQYGTSENLRDQDLRYMFIFNQFPSLKEEDILGKTDSEIFNGNGVKEFEEFKREVLEKGKASKREITFDTDLFGSKTFMIFVETVYSKTGKKVGINYIGMEVTDQVRKREKMAKLGEDNAVRKAMESELGKTIHITEEMMNAKKILAKMSGELRSPLLGIVSMADRFSSITKLDEEQRRLLIEMISSAGLALERINEFLDLSEVEIMGGQFPLTSQVSARSVLHYYLYKVDHTT</sequence>
<evidence type="ECO:0000256" key="4">
    <source>
        <dbReference type="ARBA" id="ARBA00022777"/>
    </source>
</evidence>
<organism evidence="7 8">
    <name type="scientific">Brassica napus</name>
    <name type="common">Rape</name>
    <dbReference type="NCBI Taxonomy" id="3708"/>
    <lineage>
        <taxon>Eukaryota</taxon>
        <taxon>Viridiplantae</taxon>
        <taxon>Streptophyta</taxon>
        <taxon>Embryophyta</taxon>
        <taxon>Tracheophyta</taxon>
        <taxon>Spermatophyta</taxon>
        <taxon>Magnoliopsida</taxon>
        <taxon>eudicotyledons</taxon>
        <taxon>Gunneridae</taxon>
        <taxon>Pentapetalae</taxon>
        <taxon>rosids</taxon>
        <taxon>malvids</taxon>
        <taxon>Brassicales</taxon>
        <taxon>Brassicaceae</taxon>
        <taxon>Brassiceae</taxon>
        <taxon>Brassica</taxon>
    </lineage>
</organism>
<feature type="domain" description="Signal transduction histidine kinase dimerisation/phosphoacceptor" evidence="6">
    <location>
        <begin position="251"/>
        <end position="311"/>
    </location>
</feature>
<dbReference type="PANTHER" id="PTHR43047">
    <property type="entry name" value="TWO-COMPONENT HISTIDINE PROTEIN KINASE"/>
    <property type="match status" value="1"/>
</dbReference>
<name>A0ABQ8CHN7_BRANA</name>
<dbReference type="EMBL" id="JAGKQM010000008">
    <property type="protein sequence ID" value="KAH0915831.1"/>
    <property type="molecule type" value="Genomic_DNA"/>
</dbReference>
<dbReference type="Gene3D" id="3.30.450.20">
    <property type="entry name" value="PAS domain"/>
    <property type="match status" value="1"/>
</dbReference>
<dbReference type="EC" id="2.7.13.3" evidence="2"/>
<keyword evidence="4" id="KW-0418">Kinase</keyword>
<evidence type="ECO:0000256" key="3">
    <source>
        <dbReference type="ARBA" id="ARBA00022679"/>
    </source>
</evidence>
<keyword evidence="3" id="KW-0808">Transferase</keyword>
<comment type="catalytic activity">
    <reaction evidence="1">
        <text>ATP + protein L-histidine = ADP + protein N-phospho-L-histidine.</text>
        <dbReference type="EC" id="2.7.13.3"/>
    </reaction>
</comment>
<dbReference type="InterPro" id="IPR003661">
    <property type="entry name" value="HisK_dim/P_dom"/>
</dbReference>
<comment type="caution">
    <text evidence="7">The sequence shown here is derived from an EMBL/GenBank/DDBJ whole genome shotgun (WGS) entry which is preliminary data.</text>
</comment>
<dbReference type="Gene3D" id="1.10.287.130">
    <property type="match status" value="1"/>
</dbReference>